<keyword evidence="2" id="KW-0808">Transferase</keyword>
<organism evidence="2 3">
    <name type="scientific">Nitrosococcus oceani C-27</name>
    <dbReference type="NCBI Taxonomy" id="314279"/>
    <lineage>
        <taxon>Bacteria</taxon>
        <taxon>Pseudomonadati</taxon>
        <taxon>Pseudomonadota</taxon>
        <taxon>Gammaproteobacteria</taxon>
        <taxon>Chromatiales</taxon>
        <taxon>Chromatiaceae</taxon>
        <taxon>Nitrosococcus</taxon>
    </lineage>
</organism>
<protein>
    <submittedName>
        <fullName evidence="2">Acetyltransferase</fullName>
    </submittedName>
</protein>
<dbReference type="EMBL" id="JPGN01000062">
    <property type="protein sequence ID" value="KFI19137.1"/>
    <property type="molecule type" value="Genomic_DNA"/>
</dbReference>
<evidence type="ECO:0000313" key="2">
    <source>
        <dbReference type="EMBL" id="KFI19137.1"/>
    </source>
</evidence>
<dbReference type="OrthoDB" id="4349922at2"/>
<comment type="caution">
    <text evidence="2">The sequence shown here is derived from an EMBL/GenBank/DDBJ whole genome shotgun (WGS) entry which is preliminary data.</text>
</comment>
<dbReference type="Proteomes" id="UP000028839">
    <property type="component" value="Unassembled WGS sequence"/>
</dbReference>
<feature type="domain" description="BioF2-like acetyltransferase" evidence="1">
    <location>
        <begin position="179"/>
        <end position="321"/>
    </location>
</feature>
<proteinExistence type="predicted"/>
<evidence type="ECO:0000259" key="1">
    <source>
        <dbReference type="Pfam" id="PF13480"/>
    </source>
</evidence>
<dbReference type="Pfam" id="PF13480">
    <property type="entry name" value="Acetyltransf_6"/>
    <property type="match status" value="1"/>
</dbReference>
<dbReference type="GO" id="GO:0016740">
    <property type="term" value="F:transferase activity"/>
    <property type="evidence" value="ECO:0007669"/>
    <property type="project" value="UniProtKB-KW"/>
</dbReference>
<gene>
    <name evidence="2" type="ORF">IB75_10465</name>
</gene>
<name>A0A0E2ZLC5_9GAMM</name>
<dbReference type="InterPro" id="IPR016181">
    <property type="entry name" value="Acyl_CoA_acyltransferase"/>
</dbReference>
<accession>A0A0E2ZLC5</accession>
<dbReference type="Gene3D" id="3.40.630.30">
    <property type="match status" value="1"/>
</dbReference>
<reference evidence="2 3" key="1">
    <citation type="submission" date="2014-07" db="EMBL/GenBank/DDBJ databases">
        <title>Comparative analysis of Nitrosococcus oceani genome inventories of strains from Pacific and Atlantic gyres.</title>
        <authorList>
            <person name="Lim C.K."/>
            <person name="Wang L."/>
            <person name="Sayavedra-Soto L.A."/>
            <person name="Klotz M.G."/>
        </authorList>
    </citation>
    <scope>NUCLEOTIDE SEQUENCE [LARGE SCALE GENOMIC DNA]</scope>
    <source>
        <strain evidence="2 3">C-27</strain>
    </source>
</reference>
<dbReference type="InterPro" id="IPR038740">
    <property type="entry name" value="BioF2-like_GNAT_dom"/>
</dbReference>
<dbReference type="AlphaFoldDB" id="A0A0E2ZLC5"/>
<evidence type="ECO:0000313" key="3">
    <source>
        <dbReference type="Proteomes" id="UP000028839"/>
    </source>
</evidence>
<sequence>MQRFSWISPPSGSGAEEFGFWRVVPARELITTYRTHWQQLNSHHYKNHPLLDIRFVGLLLEYFGADDVFLVVYQEGESVTGLLLLRSERNGMWNTFLPSQAPIGPALLGGSAGYSALRKLFPALPGYAWGLGLACQDSDYAIQMRPMDYKHMLTIPHWNTIQIKLEGSFDAFWNQRSKNLKKNIYRYLRRVKKVGLIPRLEVIRNLDSMGEAVDQYGELESKGWKGRLGTALHRNNVQGQFYRQVMEAFAQEGNAAAWNLYLGDKLAASRLTITGGDMTVILKTAFDEALSRYAPGRLLLYLFLERIFQEEKGSTLEFYTNATQDQLAWCTGSRSIYHINYYRYPLYRWGVATTKRVGALWQG</sequence>
<dbReference type="HOGENOM" id="CLU_770912_0_0_6"/>
<dbReference type="SUPFAM" id="SSF55729">
    <property type="entry name" value="Acyl-CoA N-acyltransferases (Nat)"/>
    <property type="match status" value="1"/>
</dbReference>